<comment type="subcellular location">
    <subcellularLocation>
        <location evidence="6">Cytoplasm</location>
    </subcellularLocation>
</comment>
<dbReference type="SUPFAM" id="SSF117130">
    <property type="entry name" value="CsrA-like"/>
    <property type="match status" value="1"/>
</dbReference>
<sequence>MLVLSRKENEGIIVGDTIKITILGIDGDKVKVGVEAPISMRIFREELIRETGDENRIAVKSPLVTFDLKSALQK</sequence>
<evidence type="ECO:0000256" key="4">
    <source>
        <dbReference type="ARBA" id="ARBA00022845"/>
    </source>
</evidence>
<evidence type="ECO:0000256" key="6">
    <source>
        <dbReference type="HAMAP-Rule" id="MF_00167"/>
    </source>
</evidence>
<keyword evidence="5 6" id="KW-0694">RNA-binding</keyword>
<evidence type="ECO:0000256" key="3">
    <source>
        <dbReference type="ARBA" id="ARBA00022795"/>
    </source>
</evidence>
<evidence type="ECO:0000256" key="5">
    <source>
        <dbReference type="ARBA" id="ARBA00022884"/>
    </source>
</evidence>
<dbReference type="PANTHER" id="PTHR34984">
    <property type="entry name" value="CARBON STORAGE REGULATOR"/>
    <property type="match status" value="1"/>
</dbReference>
<dbReference type="GO" id="GO:0045947">
    <property type="term" value="P:negative regulation of translational initiation"/>
    <property type="evidence" value="ECO:0007669"/>
    <property type="project" value="UniProtKB-UniRule"/>
</dbReference>
<dbReference type="EMBL" id="FWXW01000001">
    <property type="protein sequence ID" value="SMC35581.1"/>
    <property type="molecule type" value="Genomic_DNA"/>
</dbReference>
<dbReference type="Gene3D" id="2.60.40.4380">
    <property type="entry name" value="Translational regulator CsrA"/>
    <property type="match status" value="1"/>
</dbReference>
<keyword evidence="1 6" id="KW-0963">Cytoplasm</keyword>
<dbReference type="GO" id="GO:0048027">
    <property type="term" value="F:mRNA 5'-UTR binding"/>
    <property type="evidence" value="ECO:0007669"/>
    <property type="project" value="UniProtKB-UniRule"/>
</dbReference>
<dbReference type="OrthoDB" id="9809061at2"/>
<evidence type="ECO:0000313" key="8">
    <source>
        <dbReference type="Proteomes" id="UP000192790"/>
    </source>
</evidence>
<dbReference type="STRING" id="1122930.SAMN02745168_0418"/>
<dbReference type="HAMAP" id="MF_00167">
    <property type="entry name" value="CsrA"/>
    <property type="match status" value="1"/>
</dbReference>
<comment type="similarity">
    <text evidence="6">Belongs to the CsrA/RsmA family.</text>
</comment>
<keyword evidence="3 6" id="KW-1005">Bacterial flagellum biogenesis</keyword>
<dbReference type="Pfam" id="PF02599">
    <property type="entry name" value="CsrA"/>
    <property type="match status" value="1"/>
</dbReference>
<keyword evidence="8" id="KW-1185">Reference proteome</keyword>
<gene>
    <name evidence="6" type="primary">csrA</name>
    <name evidence="7" type="ORF">SAMN02745168_0418</name>
</gene>
<dbReference type="GO" id="GO:0006402">
    <property type="term" value="P:mRNA catabolic process"/>
    <property type="evidence" value="ECO:0007669"/>
    <property type="project" value="InterPro"/>
</dbReference>
<dbReference type="PANTHER" id="PTHR34984:SF1">
    <property type="entry name" value="CARBON STORAGE REGULATOR"/>
    <property type="match status" value="1"/>
</dbReference>
<dbReference type="AlphaFoldDB" id="A0A1W1YIE5"/>
<evidence type="ECO:0000313" key="7">
    <source>
        <dbReference type="EMBL" id="SMC35581.1"/>
    </source>
</evidence>
<dbReference type="GO" id="GO:0006109">
    <property type="term" value="P:regulation of carbohydrate metabolic process"/>
    <property type="evidence" value="ECO:0007669"/>
    <property type="project" value="InterPro"/>
</dbReference>
<comment type="subunit">
    <text evidence="6">Homodimer; the beta-strands of each monomer intercalate to form a hydrophobic core, while the alpha-helices form wings that extend away from the core.</text>
</comment>
<dbReference type="InterPro" id="IPR003751">
    <property type="entry name" value="CsrA"/>
</dbReference>
<protein>
    <recommendedName>
        <fullName evidence="6">Translational regulator CsrA</fullName>
    </recommendedName>
</protein>
<keyword evidence="4 6" id="KW-0810">Translation regulation</keyword>
<evidence type="ECO:0000256" key="2">
    <source>
        <dbReference type="ARBA" id="ARBA00022491"/>
    </source>
</evidence>
<accession>A0A1W1YIE5</accession>
<dbReference type="Proteomes" id="UP000192790">
    <property type="component" value="Unassembled WGS sequence"/>
</dbReference>
<dbReference type="GO" id="GO:1902208">
    <property type="term" value="P:regulation of bacterial-type flagellum assembly"/>
    <property type="evidence" value="ECO:0007669"/>
    <property type="project" value="UniProtKB-UniRule"/>
</dbReference>
<comment type="function">
    <text evidence="6">A translational regulator that binds mRNA to regulate translation initiation and/or mRNA stability. Usually binds in the 5'-UTR at or near the Shine-Dalgarno sequence preventing ribosome-binding, thus repressing translation. Its main target seems to be the major flagellin gene, while its function is anatagonized by FliW.</text>
</comment>
<dbReference type="RefSeq" id="WP_084233064.1">
    <property type="nucleotide sequence ID" value="NZ_FWXW01000001.1"/>
</dbReference>
<keyword evidence="2 6" id="KW-0678">Repressor</keyword>
<reference evidence="7 8" key="1">
    <citation type="submission" date="2017-04" db="EMBL/GenBank/DDBJ databases">
        <authorList>
            <person name="Afonso C.L."/>
            <person name="Miller P.J."/>
            <person name="Scott M.A."/>
            <person name="Spackman E."/>
            <person name="Goraichik I."/>
            <person name="Dimitrov K.M."/>
            <person name="Suarez D.L."/>
            <person name="Swayne D.E."/>
        </authorList>
    </citation>
    <scope>NUCLEOTIDE SEQUENCE [LARGE SCALE GENOMIC DNA]</scope>
    <source>
        <strain evidence="7 8">DSM 12816</strain>
    </source>
</reference>
<evidence type="ECO:0000256" key="1">
    <source>
        <dbReference type="ARBA" id="ARBA00022490"/>
    </source>
</evidence>
<proteinExistence type="inferred from homology"/>
<name>A0A1W1YIE5_9FIRM</name>
<organism evidence="7 8">
    <name type="scientific">Papillibacter cinnamivorans DSM 12816</name>
    <dbReference type="NCBI Taxonomy" id="1122930"/>
    <lineage>
        <taxon>Bacteria</taxon>
        <taxon>Bacillati</taxon>
        <taxon>Bacillota</taxon>
        <taxon>Clostridia</taxon>
        <taxon>Eubacteriales</taxon>
        <taxon>Oscillospiraceae</taxon>
        <taxon>Papillibacter</taxon>
    </lineage>
</organism>
<dbReference type="InterPro" id="IPR036107">
    <property type="entry name" value="CsrA_sf"/>
</dbReference>
<dbReference type="GO" id="GO:0005829">
    <property type="term" value="C:cytosol"/>
    <property type="evidence" value="ECO:0007669"/>
    <property type="project" value="TreeGrafter"/>
</dbReference>
<dbReference type="GO" id="GO:0044781">
    <property type="term" value="P:bacterial-type flagellum organization"/>
    <property type="evidence" value="ECO:0007669"/>
    <property type="project" value="UniProtKB-KW"/>
</dbReference>